<dbReference type="OrthoDB" id="89089at2"/>
<evidence type="ECO:0000313" key="2">
    <source>
        <dbReference type="Proteomes" id="UP000256977"/>
    </source>
</evidence>
<evidence type="ECO:0000313" key="1">
    <source>
        <dbReference type="EMBL" id="RED85309.1"/>
    </source>
</evidence>
<dbReference type="EMBL" id="QRDZ01000004">
    <property type="protein sequence ID" value="RED85309.1"/>
    <property type="molecule type" value="Genomic_DNA"/>
</dbReference>
<dbReference type="Pfam" id="PF10934">
    <property type="entry name" value="Sheath_initiator"/>
    <property type="match status" value="1"/>
</dbReference>
<reference evidence="1 2" key="1">
    <citation type="submission" date="2018-07" db="EMBL/GenBank/DDBJ databases">
        <title>Genomic Encyclopedia of Type Strains, Phase III (KMG-III): the genomes of soil and plant-associated and newly described type strains.</title>
        <authorList>
            <person name="Whitman W."/>
        </authorList>
    </citation>
    <scope>NUCLEOTIDE SEQUENCE [LARGE SCALE GENOMIC DNA]</scope>
    <source>
        <strain evidence="1 2">CECT 7287</strain>
    </source>
</reference>
<proteinExistence type="predicted"/>
<dbReference type="Proteomes" id="UP000256977">
    <property type="component" value="Unassembled WGS sequence"/>
</dbReference>
<keyword evidence="2" id="KW-1185">Reference proteome</keyword>
<accession>A0A3D9KG17</accession>
<organism evidence="1 2">
    <name type="scientific">Cohnella phaseoli</name>
    <dbReference type="NCBI Taxonomy" id="456490"/>
    <lineage>
        <taxon>Bacteria</taxon>
        <taxon>Bacillati</taxon>
        <taxon>Bacillota</taxon>
        <taxon>Bacilli</taxon>
        <taxon>Bacillales</taxon>
        <taxon>Paenibacillaceae</taxon>
        <taxon>Cohnella</taxon>
    </lineage>
</organism>
<dbReference type="AlphaFoldDB" id="A0A3D9KG17"/>
<dbReference type="InterPro" id="IPR020288">
    <property type="entry name" value="Sheath_initiator"/>
</dbReference>
<protein>
    <submittedName>
        <fullName evidence="1">Uncharacterized protein DUF2634</fullName>
    </submittedName>
</protein>
<name>A0A3D9KG17_9BACL</name>
<comment type="caution">
    <text evidence="1">The sequence shown here is derived from an EMBL/GenBank/DDBJ whole genome shotgun (WGS) entry which is preliminary data.</text>
</comment>
<sequence>MANLFPTELPVEEPEELVDSGVFFGRSWRFDFEAGEFVTTPTGKVAVSEGKDAWVEWCKKALLTERYRHLVYSRDYGQEFEELLRSGLPLSAIEMEIQRIATETLMSDPRTASVDDFMYEWSGDSCHFSCVVSNVHDETAEIQGMAVNV</sequence>
<gene>
    <name evidence="1" type="ORF">DFP98_10414</name>
</gene>
<dbReference type="RefSeq" id="WP_116059745.1">
    <property type="nucleotide sequence ID" value="NZ_QRDZ01000004.1"/>
</dbReference>